<dbReference type="InterPro" id="IPR005174">
    <property type="entry name" value="KIB1-4_b-propeller"/>
</dbReference>
<dbReference type="EMBL" id="GHES01027059">
    <property type="protein sequence ID" value="MPA57618.1"/>
    <property type="molecule type" value="Transcribed_RNA"/>
</dbReference>
<evidence type="ECO:0000259" key="1">
    <source>
        <dbReference type="Pfam" id="PF03478"/>
    </source>
</evidence>
<sequence>MANWVELQEDLLVLIATRLTLLEDFVAFGGVCTSWRLAMVTTKKNFSRLPQVPWLMLAEEEDDNNNSNSNSNFRDFYSLTKCKIHRVMLPEASGKRCFSSQGWLLTIGKDEEVNLVHPLSRVQIQLPNLTTVSDLEEMATAAIGTGEMYLTFIQNVVLSCSPSSDNVVVVMVIHGALSKLAFHKTGDDAWTTVETRMAQYLDLICYEGQFYAVDCRGRVVVCDVNGPCPTIAQIVSMMPNGFVRLIEKLYLVESLGKLLVVSREGIQVRGDDYNYGTTRFQVFELNVNNGNWAEVQSLGDRALFLGYNSSISVQADIGCKANCIYFTDDSYESYLFTTPNGGGKDMGIYNLLDGSIEPHFQGHSFSYVTPPLWVAPSFF</sequence>
<organism evidence="2">
    <name type="scientific">Davidia involucrata</name>
    <name type="common">Dove tree</name>
    <dbReference type="NCBI Taxonomy" id="16924"/>
    <lineage>
        <taxon>Eukaryota</taxon>
        <taxon>Viridiplantae</taxon>
        <taxon>Streptophyta</taxon>
        <taxon>Embryophyta</taxon>
        <taxon>Tracheophyta</taxon>
        <taxon>Spermatophyta</taxon>
        <taxon>Magnoliopsida</taxon>
        <taxon>eudicotyledons</taxon>
        <taxon>Gunneridae</taxon>
        <taxon>Pentapetalae</taxon>
        <taxon>asterids</taxon>
        <taxon>Cornales</taxon>
        <taxon>Nyssaceae</taxon>
        <taxon>Davidia</taxon>
    </lineage>
</organism>
<reference evidence="2" key="1">
    <citation type="submission" date="2019-08" db="EMBL/GenBank/DDBJ databases">
        <title>Reference gene set and small RNA set construction with multiple tissues from Davidia involucrata Baill.</title>
        <authorList>
            <person name="Yang H."/>
            <person name="Zhou C."/>
            <person name="Li G."/>
            <person name="Wang J."/>
            <person name="Gao P."/>
            <person name="Wang M."/>
            <person name="Wang R."/>
            <person name="Zhao Y."/>
        </authorList>
    </citation>
    <scope>NUCLEOTIDE SEQUENCE</scope>
    <source>
        <tissue evidence="2">Mixed with DoveR01_LX</tissue>
    </source>
</reference>
<dbReference type="InterPro" id="IPR050942">
    <property type="entry name" value="F-box_BR-signaling"/>
</dbReference>
<feature type="domain" description="KIB1-4 beta-propeller" evidence="1">
    <location>
        <begin position="76"/>
        <end position="350"/>
    </location>
</feature>
<proteinExistence type="predicted"/>
<accession>A0A5B7ANM9</accession>
<dbReference type="PANTHER" id="PTHR44259:SF108">
    <property type="entry name" value="F-BOX PROTEIN SKIP23-LIKE"/>
    <property type="match status" value="1"/>
</dbReference>
<dbReference type="Pfam" id="PF03478">
    <property type="entry name" value="Beta-prop_KIB1-4"/>
    <property type="match status" value="1"/>
</dbReference>
<dbReference type="AlphaFoldDB" id="A0A5B7ANM9"/>
<name>A0A5B7ANM9_DAVIN</name>
<gene>
    <name evidence="2" type="ORF">Din_027059</name>
</gene>
<protein>
    <recommendedName>
        <fullName evidence="1">KIB1-4 beta-propeller domain-containing protein</fullName>
    </recommendedName>
</protein>
<evidence type="ECO:0000313" key="2">
    <source>
        <dbReference type="EMBL" id="MPA57618.1"/>
    </source>
</evidence>
<dbReference type="PANTHER" id="PTHR44259">
    <property type="entry name" value="OS07G0183000 PROTEIN-RELATED"/>
    <property type="match status" value="1"/>
</dbReference>